<dbReference type="SMART" id="SM00256">
    <property type="entry name" value="FBOX"/>
    <property type="match status" value="1"/>
</dbReference>
<dbReference type="Gene3D" id="1.20.1280.50">
    <property type="match status" value="1"/>
</dbReference>
<dbReference type="Proteomes" id="UP000636709">
    <property type="component" value="Unassembled WGS sequence"/>
</dbReference>
<dbReference type="Pfam" id="PF12937">
    <property type="entry name" value="F-box-like"/>
    <property type="match status" value="1"/>
</dbReference>
<evidence type="ECO:0000313" key="3">
    <source>
        <dbReference type="Proteomes" id="UP000636709"/>
    </source>
</evidence>
<dbReference type="PANTHER" id="PTHR33207">
    <property type="entry name" value="F-BOX DOMAIN CONTAINING PROTEIN-RELATED"/>
    <property type="match status" value="1"/>
</dbReference>
<sequence length="221" mass="24914">MARGSQPRRRPATVVTHISSLPDDILREIFLRLPSLATLVRAALTCRAWRRAVASSPAFRSRFRALHRAPLLGHGGLPIFAAAHRRADPDVLAALRGGDFLLTSLMDGTLCIVRVTARGIYVWLPDDDSGGGNKWIRKNVLKYTDEMAALLHIVNFDTPNVVAVRDGFVYLVTYGGFVSFCLETWKLEKLLFPRYFGDYYYPYFVAWPLEELGLKEEVMVV</sequence>
<accession>A0A835EB91</accession>
<dbReference type="SUPFAM" id="SSF81383">
    <property type="entry name" value="F-box domain"/>
    <property type="match status" value="1"/>
</dbReference>
<comment type="caution">
    <text evidence="2">The sequence shown here is derived from an EMBL/GenBank/DDBJ whole genome shotgun (WGS) entry which is preliminary data.</text>
</comment>
<proteinExistence type="predicted"/>
<dbReference type="InterPro" id="IPR036047">
    <property type="entry name" value="F-box-like_dom_sf"/>
</dbReference>
<evidence type="ECO:0000313" key="2">
    <source>
        <dbReference type="EMBL" id="KAF8670864.1"/>
    </source>
</evidence>
<gene>
    <name evidence="2" type="ORF">HU200_050129</name>
</gene>
<name>A0A835EB91_9POAL</name>
<dbReference type="AlphaFoldDB" id="A0A835EB91"/>
<evidence type="ECO:0000259" key="1">
    <source>
        <dbReference type="PROSITE" id="PS50181"/>
    </source>
</evidence>
<organism evidence="2 3">
    <name type="scientific">Digitaria exilis</name>
    <dbReference type="NCBI Taxonomy" id="1010633"/>
    <lineage>
        <taxon>Eukaryota</taxon>
        <taxon>Viridiplantae</taxon>
        <taxon>Streptophyta</taxon>
        <taxon>Embryophyta</taxon>
        <taxon>Tracheophyta</taxon>
        <taxon>Spermatophyta</taxon>
        <taxon>Magnoliopsida</taxon>
        <taxon>Liliopsida</taxon>
        <taxon>Poales</taxon>
        <taxon>Poaceae</taxon>
        <taxon>PACMAD clade</taxon>
        <taxon>Panicoideae</taxon>
        <taxon>Panicodae</taxon>
        <taxon>Paniceae</taxon>
        <taxon>Anthephorinae</taxon>
        <taxon>Digitaria</taxon>
    </lineage>
</organism>
<reference evidence="2" key="1">
    <citation type="submission" date="2020-07" db="EMBL/GenBank/DDBJ databases">
        <title>Genome sequence and genetic diversity analysis of an under-domesticated orphan crop, white fonio (Digitaria exilis).</title>
        <authorList>
            <person name="Bennetzen J.L."/>
            <person name="Chen S."/>
            <person name="Ma X."/>
            <person name="Wang X."/>
            <person name="Yssel A.E.J."/>
            <person name="Chaluvadi S.R."/>
            <person name="Johnson M."/>
            <person name="Gangashetty P."/>
            <person name="Hamidou F."/>
            <person name="Sanogo M.D."/>
            <person name="Zwaenepoel A."/>
            <person name="Wallace J."/>
            <person name="Van De Peer Y."/>
            <person name="Van Deynze A."/>
        </authorList>
    </citation>
    <scope>NUCLEOTIDE SEQUENCE</scope>
    <source>
        <tissue evidence="2">Leaves</tissue>
    </source>
</reference>
<dbReference type="OrthoDB" id="694358at2759"/>
<dbReference type="EMBL" id="JACEFO010002248">
    <property type="protein sequence ID" value="KAF8670864.1"/>
    <property type="molecule type" value="Genomic_DNA"/>
</dbReference>
<protein>
    <recommendedName>
        <fullName evidence="1">F-box domain-containing protein</fullName>
    </recommendedName>
</protein>
<keyword evidence="3" id="KW-1185">Reference proteome</keyword>
<feature type="domain" description="F-box" evidence="1">
    <location>
        <begin position="15"/>
        <end position="62"/>
    </location>
</feature>
<dbReference type="InterPro" id="IPR001810">
    <property type="entry name" value="F-box_dom"/>
</dbReference>
<dbReference type="CDD" id="cd22159">
    <property type="entry name" value="F-box_AtTIR1-like"/>
    <property type="match status" value="1"/>
</dbReference>
<dbReference type="PROSITE" id="PS50181">
    <property type="entry name" value="FBOX"/>
    <property type="match status" value="1"/>
</dbReference>